<evidence type="ECO:0000313" key="1">
    <source>
        <dbReference type="EMBL" id="OXA45096.1"/>
    </source>
</evidence>
<sequence>MAFKWVADQFNTHFGSNTTHIANSTSGPIHVSKSSTMMTFKSVSSVIIPAGDNYPFDRSDALDYFSVVDSTGKKIVDNYPVRANDSYVVTKEKGFVPQKYGSGNLHERR</sequence>
<keyword evidence="2" id="KW-1185">Reference proteome</keyword>
<accession>A0A226DLL0</accession>
<gene>
    <name evidence="1" type="ORF">Fcan01_20361</name>
</gene>
<reference evidence="1 2" key="1">
    <citation type="submission" date="2015-12" db="EMBL/GenBank/DDBJ databases">
        <title>The genome of Folsomia candida.</title>
        <authorList>
            <person name="Faddeeva A."/>
            <person name="Derks M.F."/>
            <person name="Anvar Y."/>
            <person name="Smit S."/>
            <person name="Van Straalen N."/>
            <person name="Roelofs D."/>
        </authorList>
    </citation>
    <scope>NUCLEOTIDE SEQUENCE [LARGE SCALE GENOMIC DNA]</scope>
    <source>
        <strain evidence="1 2">VU population</strain>
        <tissue evidence="1">Whole body</tissue>
    </source>
</reference>
<dbReference type="Proteomes" id="UP000198287">
    <property type="component" value="Unassembled WGS sequence"/>
</dbReference>
<dbReference type="AlphaFoldDB" id="A0A226DLL0"/>
<protein>
    <submittedName>
        <fullName evidence="1">Uncharacterized protein</fullName>
    </submittedName>
</protein>
<evidence type="ECO:0000313" key="2">
    <source>
        <dbReference type="Proteomes" id="UP000198287"/>
    </source>
</evidence>
<name>A0A226DLL0_FOLCA</name>
<comment type="caution">
    <text evidence="1">The sequence shown here is derived from an EMBL/GenBank/DDBJ whole genome shotgun (WGS) entry which is preliminary data.</text>
</comment>
<organism evidence="1 2">
    <name type="scientific">Folsomia candida</name>
    <name type="common">Springtail</name>
    <dbReference type="NCBI Taxonomy" id="158441"/>
    <lineage>
        <taxon>Eukaryota</taxon>
        <taxon>Metazoa</taxon>
        <taxon>Ecdysozoa</taxon>
        <taxon>Arthropoda</taxon>
        <taxon>Hexapoda</taxon>
        <taxon>Collembola</taxon>
        <taxon>Entomobryomorpha</taxon>
        <taxon>Isotomoidea</taxon>
        <taxon>Isotomidae</taxon>
        <taxon>Proisotominae</taxon>
        <taxon>Folsomia</taxon>
    </lineage>
</organism>
<dbReference type="EMBL" id="LNIX01000018">
    <property type="protein sequence ID" value="OXA45096.1"/>
    <property type="molecule type" value="Genomic_DNA"/>
</dbReference>
<proteinExistence type="predicted"/>